<comment type="caution">
    <text evidence="1">The sequence shown here is derived from an EMBL/GenBank/DDBJ whole genome shotgun (WGS) entry which is preliminary data.</text>
</comment>
<evidence type="ECO:0000313" key="1">
    <source>
        <dbReference type="EMBL" id="KRX44600.1"/>
    </source>
</evidence>
<organism evidence="1 2">
    <name type="scientific">Trichinella murrelli</name>
    <dbReference type="NCBI Taxonomy" id="144512"/>
    <lineage>
        <taxon>Eukaryota</taxon>
        <taxon>Metazoa</taxon>
        <taxon>Ecdysozoa</taxon>
        <taxon>Nematoda</taxon>
        <taxon>Enoplea</taxon>
        <taxon>Dorylaimia</taxon>
        <taxon>Trichinellida</taxon>
        <taxon>Trichinellidae</taxon>
        <taxon>Trichinella</taxon>
    </lineage>
</organism>
<proteinExistence type="predicted"/>
<keyword evidence="2" id="KW-1185">Reference proteome</keyword>
<evidence type="ECO:0000313" key="2">
    <source>
        <dbReference type="Proteomes" id="UP000055048"/>
    </source>
</evidence>
<dbReference type="OrthoDB" id="10526736at2759"/>
<gene>
    <name evidence="1" type="ORF">T05_9976</name>
</gene>
<dbReference type="Proteomes" id="UP000055048">
    <property type="component" value="Unassembled WGS sequence"/>
</dbReference>
<dbReference type="AlphaFoldDB" id="A0A0V0U037"/>
<name>A0A0V0U037_9BILA</name>
<reference evidence="1 2" key="1">
    <citation type="submission" date="2015-01" db="EMBL/GenBank/DDBJ databases">
        <title>Evolution of Trichinella species and genotypes.</title>
        <authorList>
            <person name="Korhonen P.K."/>
            <person name="Edoardo P."/>
            <person name="Giuseppe L.R."/>
            <person name="Gasser R.B."/>
        </authorList>
    </citation>
    <scope>NUCLEOTIDE SEQUENCE [LARGE SCALE GENOMIC DNA]</scope>
    <source>
        <strain evidence="1">ISS417</strain>
    </source>
</reference>
<dbReference type="EMBL" id="JYDJ01000092">
    <property type="protein sequence ID" value="KRX44600.1"/>
    <property type="molecule type" value="Genomic_DNA"/>
</dbReference>
<accession>A0A0V0U037</accession>
<protein>
    <submittedName>
        <fullName evidence="1">Uncharacterized protein</fullName>
    </submittedName>
</protein>
<sequence>MKKRTSENKIDPLRQRIIRINEKSFQLSKLFQKIIIPPEFCCTQTEQMPLIFTKKYNKLVFFLQITKIDLSAPRLHNKKTKLKYKHLISLGISLDNQESYLYKLIRK</sequence>